<evidence type="ECO:0000256" key="1">
    <source>
        <dbReference type="SAM" id="Phobius"/>
    </source>
</evidence>
<dbReference type="Proteomes" id="UP000642509">
    <property type="component" value="Unassembled WGS sequence"/>
</dbReference>
<evidence type="ECO:0000313" key="3">
    <source>
        <dbReference type="Proteomes" id="UP000642509"/>
    </source>
</evidence>
<feature type="transmembrane region" description="Helical" evidence="1">
    <location>
        <begin position="83"/>
        <end position="104"/>
    </location>
</feature>
<comment type="caution">
    <text evidence="2">The sequence shown here is derived from an EMBL/GenBank/DDBJ whole genome shotgun (WGS) entry which is preliminary data.</text>
</comment>
<proteinExistence type="predicted"/>
<sequence>MAAMARSRFPLKQLSWESARVLASDDPNRELERLNQQDRARVARELAADHAQCIQWFRAFVVLLVASVVLVPLVVLLDRSISWAFLIPWATPAVISAFLVYRLWPLRASQLRLSRVVHDAF</sequence>
<keyword evidence="3" id="KW-1185">Reference proteome</keyword>
<protein>
    <submittedName>
        <fullName evidence="2">Uncharacterized protein</fullName>
    </submittedName>
</protein>
<accession>A0ABQ2MDK1</accession>
<evidence type="ECO:0000313" key="2">
    <source>
        <dbReference type="EMBL" id="GGO49737.1"/>
    </source>
</evidence>
<gene>
    <name evidence="2" type="ORF">GCM10010977_32330</name>
</gene>
<keyword evidence="1" id="KW-0472">Membrane</keyword>
<reference evidence="3" key="1">
    <citation type="journal article" date="2019" name="Int. J. Syst. Evol. Microbiol.">
        <title>The Global Catalogue of Microorganisms (GCM) 10K type strain sequencing project: providing services to taxonomists for standard genome sequencing and annotation.</title>
        <authorList>
            <consortium name="The Broad Institute Genomics Platform"/>
            <consortium name="The Broad Institute Genome Sequencing Center for Infectious Disease"/>
            <person name="Wu L."/>
            <person name="Ma J."/>
        </authorList>
    </citation>
    <scope>NUCLEOTIDE SEQUENCE [LARGE SCALE GENOMIC DNA]</scope>
    <source>
        <strain evidence="3">CGMCC 1.7064</strain>
    </source>
</reference>
<keyword evidence="1" id="KW-0812">Transmembrane</keyword>
<keyword evidence="1" id="KW-1133">Transmembrane helix</keyword>
<dbReference type="EMBL" id="BMLQ01000013">
    <property type="protein sequence ID" value="GGO49737.1"/>
    <property type="molecule type" value="Genomic_DNA"/>
</dbReference>
<feature type="transmembrane region" description="Helical" evidence="1">
    <location>
        <begin position="56"/>
        <end position="77"/>
    </location>
</feature>
<name>A0ABQ2MDK1_9MICC</name>
<organism evidence="2 3">
    <name type="scientific">Citricoccus zhacaiensis</name>
    <dbReference type="NCBI Taxonomy" id="489142"/>
    <lineage>
        <taxon>Bacteria</taxon>
        <taxon>Bacillati</taxon>
        <taxon>Actinomycetota</taxon>
        <taxon>Actinomycetes</taxon>
        <taxon>Micrococcales</taxon>
        <taxon>Micrococcaceae</taxon>
        <taxon>Citricoccus</taxon>
    </lineage>
</organism>